<dbReference type="Gene3D" id="3.40.50.11030">
    <property type="entry name" value="Threonylcarbamoyl-AMP synthase, C-terminal domain"/>
    <property type="match status" value="1"/>
</dbReference>
<evidence type="ECO:0000256" key="7">
    <source>
        <dbReference type="ARBA" id="ARBA00022694"/>
    </source>
</evidence>
<keyword evidence="5 13" id="KW-0963">Cytoplasm</keyword>
<reference evidence="15 16" key="1">
    <citation type="submission" date="2021-09" db="EMBL/GenBank/DDBJ databases">
        <title>The complete genome sequence of a new microorganism.</title>
        <authorList>
            <person name="Zi Z."/>
        </authorList>
    </citation>
    <scope>NUCLEOTIDE SEQUENCE [LARGE SCALE GENOMIC DNA]</scope>
    <source>
        <strain evidence="15 16">WGZ8</strain>
    </source>
</reference>
<keyword evidence="7 13" id="KW-0819">tRNA processing</keyword>
<dbReference type="InterPro" id="IPR005145">
    <property type="entry name" value="Sua5_C"/>
</dbReference>
<evidence type="ECO:0000256" key="3">
    <source>
        <dbReference type="ARBA" id="ARBA00012584"/>
    </source>
</evidence>
<evidence type="ECO:0000256" key="10">
    <source>
        <dbReference type="ARBA" id="ARBA00022840"/>
    </source>
</evidence>
<dbReference type="Proteomes" id="UP000704176">
    <property type="component" value="Unassembled WGS sequence"/>
</dbReference>
<protein>
    <recommendedName>
        <fullName evidence="4 13">Threonylcarbamoyl-AMP synthase</fullName>
        <shortName evidence="13">TC-AMP synthase</shortName>
        <ecNumber evidence="3 13">2.7.7.87</ecNumber>
    </recommendedName>
    <alternativeName>
        <fullName evidence="11 13">L-threonylcarbamoyladenylate synthase</fullName>
    </alternativeName>
</protein>
<evidence type="ECO:0000256" key="12">
    <source>
        <dbReference type="ARBA" id="ARBA00048366"/>
    </source>
</evidence>
<sequence length="322" mass="33091">MVTERLQPDALGLSRAAAILKKGELVAFPTETVYGLGADATNAEAVARIYAAKERPSFNPLIAHVDSYSTALDQGIFDDAARLLAEAFWPGPLTLVVPCASTCTVSDLARAGLDSVGLRVPAHPLAHALLAAVGRPVAAPSANRSGRVSPTAADHVLGDLDGRISAVLDGGETPVGVESTIVSCLDGVPRLLRPGGVTRESIEAVIGRKLETASEPGDNPVAPGMLASHYAPRARVRLGATTIHPGEAALLFGPNLPAGSKDAAAILNLSESGDLAEAAAHLFSFLRRLDVTGAGVIAVSPIPEIGLGEAINDRLQRAAAER</sequence>
<evidence type="ECO:0000313" key="16">
    <source>
        <dbReference type="Proteomes" id="UP000704176"/>
    </source>
</evidence>
<keyword evidence="8 13" id="KW-0548">Nucleotidyltransferase</keyword>
<keyword evidence="10 13" id="KW-0067">ATP-binding</keyword>
<dbReference type="RefSeq" id="WP_224312508.1">
    <property type="nucleotide sequence ID" value="NZ_JAIRBM010000004.1"/>
</dbReference>
<feature type="domain" description="YrdC-like" evidence="14">
    <location>
        <begin position="10"/>
        <end position="197"/>
    </location>
</feature>
<dbReference type="InterPro" id="IPR010923">
    <property type="entry name" value="T(6)A37_SUA5"/>
</dbReference>
<dbReference type="EC" id="2.7.7.87" evidence="3 13"/>
<keyword evidence="16" id="KW-1185">Reference proteome</keyword>
<dbReference type="InterPro" id="IPR006070">
    <property type="entry name" value="Sua5-like_dom"/>
</dbReference>
<dbReference type="NCBIfam" id="TIGR00057">
    <property type="entry name" value="L-threonylcarbamoyladenylate synthase"/>
    <property type="match status" value="1"/>
</dbReference>
<dbReference type="InterPro" id="IPR038385">
    <property type="entry name" value="Sua5/YwlC_C"/>
</dbReference>
<keyword evidence="6 13" id="KW-0808">Transferase</keyword>
<dbReference type="EMBL" id="JAIRBM010000004">
    <property type="protein sequence ID" value="MBZ6075936.1"/>
    <property type="molecule type" value="Genomic_DNA"/>
</dbReference>
<evidence type="ECO:0000259" key="14">
    <source>
        <dbReference type="PROSITE" id="PS51163"/>
    </source>
</evidence>
<evidence type="ECO:0000256" key="2">
    <source>
        <dbReference type="ARBA" id="ARBA00007663"/>
    </source>
</evidence>
<dbReference type="PANTHER" id="PTHR17490:SF16">
    <property type="entry name" value="THREONYLCARBAMOYL-AMP SYNTHASE"/>
    <property type="match status" value="1"/>
</dbReference>
<comment type="subcellular location">
    <subcellularLocation>
        <location evidence="1 13">Cytoplasm</location>
    </subcellularLocation>
</comment>
<gene>
    <name evidence="15" type="ORF">K9B37_06490</name>
</gene>
<dbReference type="InterPro" id="IPR017945">
    <property type="entry name" value="DHBP_synth_RibB-like_a/b_dom"/>
</dbReference>
<dbReference type="PROSITE" id="PS51163">
    <property type="entry name" value="YRDC"/>
    <property type="match status" value="1"/>
</dbReference>
<dbReference type="PIRSF" id="PIRSF004930">
    <property type="entry name" value="Tln_factor_SUA5"/>
    <property type="match status" value="1"/>
</dbReference>
<name>A0ABS7VK68_9HYPH</name>
<dbReference type="SUPFAM" id="SSF55821">
    <property type="entry name" value="YrdC/RibB"/>
    <property type="match status" value="1"/>
</dbReference>
<evidence type="ECO:0000256" key="6">
    <source>
        <dbReference type="ARBA" id="ARBA00022679"/>
    </source>
</evidence>
<dbReference type="InterPro" id="IPR050156">
    <property type="entry name" value="TC-AMP_synthase_SUA5"/>
</dbReference>
<evidence type="ECO:0000256" key="5">
    <source>
        <dbReference type="ARBA" id="ARBA00022490"/>
    </source>
</evidence>
<comment type="catalytic activity">
    <reaction evidence="12 13">
        <text>L-threonine + hydrogencarbonate + ATP = L-threonylcarbamoyladenylate + diphosphate + H2O</text>
        <dbReference type="Rhea" id="RHEA:36407"/>
        <dbReference type="ChEBI" id="CHEBI:15377"/>
        <dbReference type="ChEBI" id="CHEBI:17544"/>
        <dbReference type="ChEBI" id="CHEBI:30616"/>
        <dbReference type="ChEBI" id="CHEBI:33019"/>
        <dbReference type="ChEBI" id="CHEBI:57926"/>
        <dbReference type="ChEBI" id="CHEBI:73682"/>
        <dbReference type="EC" id="2.7.7.87"/>
    </reaction>
</comment>
<evidence type="ECO:0000313" key="15">
    <source>
        <dbReference type="EMBL" id="MBZ6075936.1"/>
    </source>
</evidence>
<evidence type="ECO:0000256" key="9">
    <source>
        <dbReference type="ARBA" id="ARBA00022741"/>
    </source>
</evidence>
<keyword evidence="9 13" id="KW-0547">Nucleotide-binding</keyword>
<evidence type="ECO:0000256" key="13">
    <source>
        <dbReference type="PIRNR" id="PIRNR004930"/>
    </source>
</evidence>
<comment type="function">
    <text evidence="13">Required for the formation of a threonylcarbamoyl group on adenosine at position 37 (t(6)A37) in tRNAs that read codons beginning with adenine.</text>
</comment>
<evidence type="ECO:0000256" key="4">
    <source>
        <dbReference type="ARBA" id="ARBA00015492"/>
    </source>
</evidence>
<accession>A0ABS7VK68</accession>
<dbReference type="Pfam" id="PF03481">
    <property type="entry name" value="Sua5_C"/>
    <property type="match status" value="1"/>
</dbReference>
<proteinExistence type="inferred from homology"/>
<evidence type="ECO:0000256" key="8">
    <source>
        <dbReference type="ARBA" id="ARBA00022695"/>
    </source>
</evidence>
<comment type="similarity">
    <text evidence="2 13">Belongs to the SUA5 family.</text>
</comment>
<dbReference type="PANTHER" id="PTHR17490">
    <property type="entry name" value="SUA5"/>
    <property type="match status" value="1"/>
</dbReference>
<dbReference type="Pfam" id="PF01300">
    <property type="entry name" value="Sua5_yciO_yrdC"/>
    <property type="match status" value="1"/>
</dbReference>
<evidence type="ECO:0000256" key="11">
    <source>
        <dbReference type="ARBA" id="ARBA00029774"/>
    </source>
</evidence>
<dbReference type="Gene3D" id="3.90.870.10">
    <property type="entry name" value="DHBP synthase"/>
    <property type="match status" value="1"/>
</dbReference>
<comment type="caution">
    <text evidence="15">The sequence shown here is derived from an EMBL/GenBank/DDBJ whole genome shotgun (WGS) entry which is preliminary data.</text>
</comment>
<evidence type="ECO:0000256" key="1">
    <source>
        <dbReference type="ARBA" id="ARBA00004496"/>
    </source>
</evidence>
<organism evidence="15 16">
    <name type="scientific">Microvirga puerhi</name>
    <dbReference type="NCBI Taxonomy" id="2876078"/>
    <lineage>
        <taxon>Bacteria</taxon>
        <taxon>Pseudomonadati</taxon>
        <taxon>Pseudomonadota</taxon>
        <taxon>Alphaproteobacteria</taxon>
        <taxon>Hyphomicrobiales</taxon>
        <taxon>Methylobacteriaceae</taxon>
        <taxon>Microvirga</taxon>
    </lineage>
</organism>